<dbReference type="InterPro" id="IPR011059">
    <property type="entry name" value="Metal-dep_hydrolase_composite"/>
</dbReference>
<accession>A0A5A7N863</accession>
<organism evidence="1 2">
    <name type="scientific">Iodidimonas nitroreducens</name>
    <dbReference type="NCBI Taxonomy" id="1236968"/>
    <lineage>
        <taxon>Bacteria</taxon>
        <taxon>Pseudomonadati</taxon>
        <taxon>Pseudomonadota</taxon>
        <taxon>Alphaproteobacteria</taxon>
        <taxon>Iodidimonadales</taxon>
        <taxon>Iodidimonadaceae</taxon>
        <taxon>Iodidimonas</taxon>
    </lineage>
</organism>
<proteinExistence type="predicted"/>
<sequence length="50" mass="5320">MSVLIKGGTIVTAEHSTKADIYCEDGVIKPSAKISKHHRGPPLSMQAANM</sequence>
<evidence type="ECO:0000313" key="1">
    <source>
        <dbReference type="EMBL" id="GER04532.1"/>
    </source>
</evidence>
<protein>
    <submittedName>
        <fullName evidence="1">Uncharacterized protein</fullName>
    </submittedName>
</protein>
<dbReference type="AlphaFoldDB" id="A0A5A7N863"/>
<dbReference type="EMBL" id="BKCN01000011">
    <property type="protein sequence ID" value="GER04532.1"/>
    <property type="molecule type" value="Genomic_DNA"/>
</dbReference>
<dbReference type="SUPFAM" id="SSF51338">
    <property type="entry name" value="Composite domain of metallo-dependent hydrolases"/>
    <property type="match status" value="1"/>
</dbReference>
<evidence type="ECO:0000313" key="2">
    <source>
        <dbReference type="Proteomes" id="UP000324996"/>
    </source>
</evidence>
<comment type="caution">
    <text evidence="1">The sequence shown here is derived from an EMBL/GenBank/DDBJ whole genome shotgun (WGS) entry which is preliminary data.</text>
</comment>
<keyword evidence="2" id="KW-1185">Reference proteome</keyword>
<dbReference type="Gene3D" id="2.30.40.10">
    <property type="entry name" value="Urease, subunit C, domain 1"/>
    <property type="match status" value="1"/>
</dbReference>
<name>A0A5A7N863_9PROT</name>
<dbReference type="GO" id="GO:0016810">
    <property type="term" value="F:hydrolase activity, acting on carbon-nitrogen (but not peptide) bonds"/>
    <property type="evidence" value="ECO:0007669"/>
    <property type="project" value="InterPro"/>
</dbReference>
<gene>
    <name evidence="1" type="ORF">JCM17846_22140</name>
</gene>
<reference evidence="1 2" key="1">
    <citation type="submission" date="2019-09" db="EMBL/GenBank/DDBJ databases">
        <title>NBRP : Genome information of microbial organism related human and environment.</title>
        <authorList>
            <person name="Hattori M."/>
            <person name="Oshima K."/>
            <person name="Inaba H."/>
            <person name="Suda W."/>
            <person name="Sakamoto M."/>
            <person name="Iino T."/>
            <person name="Kitahara M."/>
            <person name="Oshida Y."/>
            <person name="Iida T."/>
            <person name="Kudo T."/>
            <person name="Itoh T."/>
            <person name="Ohkuma M."/>
        </authorList>
    </citation>
    <scope>NUCLEOTIDE SEQUENCE [LARGE SCALE GENOMIC DNA]</scope>
    <source>
        <strain evidence="1 2">Q-1</strain>
    </source>
</reference>
<dbReference type="Proteomes" id="UP000324996">
    <property type="component" value="Unassembled WGS sequence"/>
</dbReference>